<evidence type="ECO:0000313" key="3">
    <source>
        <dbReference type="Proteomes" id="UP000215914"/>
    </source>
</evidence>
<evidence type="ECO:0008006" key="4">
    <source>
        <dbReference type="Google" id="ProtNLM"/>
    </source>
</evidence>
<protein>
    <recommendedName>
        <fullName evidence="4">Secreted protein</fullName>
    </recommendedName>
</protein>
<comment type="caution">
    <text evidence="2">The sequence shown here is derived from an EMBL/GenBank/DDBJ whole genome shotgun (WGS) entry which is preliminary data.</text>
</comment>
<dbReference type="EMBL" id="MNCJ02000317">
    <property type="protein sequence ID" value="KAF5818385.1"/>
    <property type="molecule type" value="Genomic_DNA"/>
</dbReference>
<feature type="signal peptide" evidence="1">
    <location>
        <begin position="1"/>
        <end position="19"/>
    </location>
</feature>
<organism evidence="2 3">
    <name type="scientific">Helianthus annuus</name>
    <name type="common">Common sunflower</name>
    <dbReference type="NCBI Taxonomy" id="4232"/>
    <lineage>
        <taxon>Eukaryota</taxon>
        <taxon>Viridiplantae</taxon>
        <taxon>Streptophyta</taxon>
        <taxon>Embryophyta</taxon>
        <taxon>Tracheophyta</taxon>
        <taxon>Spermatophyta</taxon>
        <taxon>Magnoliopsida</taxon>
        <taxon>eudicotyledons</taxon>
        <taxon>Gunneridae</taxon>
        <taxon>Pentapetalae</taxon>
        <taxon>asterids</taxon>
        <taxon>campanulids</taxon>
        <taxon>Asterales</taxon>
        <taxon>Asteraceae</taxon>
        <taxon>Asteroideae</taxon>
        <taxon>Heliantheae alliance</taxon>
        <taxon>Heliantheae</taxon>
        <taxon>Helianthus</taxon>
    </lineage>
</organism>
<reference evidence="2" key="1">
    <citation type="journal article" date="2017" name="Nature">
        <title>The sunflower genome provides insights into oil metabolism, flowering and Asterid evolution.</title>
        <authorList>
            <person name="Badouin H."/>
            <person name="Gouzy J."/>
            <person name="Grassa C.J."/>
            <person name="Murat F."/>
            <person name="Staton S.E."/>
            <person name="Cottret L."/>
            <person name="Lelandais-Briere C."/>
            <person name="Owens G.L."/>
            <person name="Carrere S."/>
            <person name="Mayjonade B."/>
            <person name="Legrand L."/>
            <person name="Gill N."/>
            <person name="Kane N.C."/>
            <person name="Bowers J.E."/>
            <person name="Hubner S."/>
            <person name="Bellec A."/>
            <person name="Berard A."/>
            <person name="Berges H."/>
            <person name="Blanchet N."/>
            <person name="Boniface M.C."/>
            <person name="Brunel D."/>
            <person name="Catrice O."/>
            <person name="Chaidir N."/>
            <person name="Claudel C."/>
            <person name="Donnadieu C."/>
            <person name="Faraut T."/>
            <person name="Fievet G."/>
            <person name="Helmstetter N."/>
            <person name="King M."/>
            <person name="Knapp S.J."/>
            <person name="Lai Z."/>
            <person name="Le Paslier M.C."/>
            <person name="Lippi Y."/>
            <person name="Lorenzon L."/>
            <person name="Mandel J.R."/>
            <person name="Marage G."/>
            <person name="Marchand G."/>
            <person name="Marquand E."/>
            <person name="Bret-Mestries E."/>
            <person name="Morien E."/>
            <person name="Nambeesan S."/>
            <person name="Nguyen T."/>
            <person name="Pegot-Espagnet P."/>
            <person name="Pouilly N."/>
            <person name="Raftis F."/>
            <person name="Sallet E."/>
            <person name="Schiex T."/>
            <person name="Thomas J."/>
            <person name="Vandecasteele C."/>
            <person name="Vares D."/>
            <person name="Vear F."/>
            <person name="Vautrin S."/>
            <person name="Crespi M."/>
            <person name="Mangin B."/>
            <person name="Burke J.M."/>
            <person name="Salse J."/>
            <person name="Munos S."/>
            <person name="Vincourt P."/>
            <person name="Rieseberg L.H."/>
            <person name="Langlade N.B."/>
        </authorList>
    </citation>
    <scope>NUCLEOTIDE SEQUENCE</scope>
    <source>
        <tissue evidence="2">Leaves</tissue>
    </source>
</reference>
<dbReference type="AlphaFoldDB" id="A0A9K3JND8"/>
<keyword evidence="3" id="KW-1185">Reference proteome</keyword>
<name>A0A9K3JND8_HELAN</name>
<proteinExistence type="predicted"/>
<reference evidence="2" key="2">
    <citation type="submission" date="2020-06" db="EMBL/GenBank/DDBJ databases">
        <title>Helianthus annuus Genome sequencing and assembly Release 2.</title>
        <authorList>
            <person name="Gouzy J."/>
            <person name="Langlade N."/>
            <person name="Munos S."/>
        </authorList>
    </citation>
    <scope>NUCLEOTIDE SEQUENCE</scope>
    <source>
        <tissue evidence="2">Leaves</tissue>
    </source>
</reference>
<sequence>MYRLYICLFGLLSIHKLLVIYDPFYTVGPLLPDYLCSYALVVTCLTKDSMQSNSLIFCPTILCNVFRHINHVDETFKTFKLFLNK</sequence>
<evidence type="ECO:0000313" key="2">
    <source>
        <dbReference type="EMBL" id="KAF5818385.1"/>
    </source>
</evidence>
<feature type="chain" id="PRO_5039949977" description="Secreted protein" evidence="1">
    <location>
        <begin position="20"/>
        <end position="85"/>
    </location>
</feature>
<keyword evidence="1" id="KW-0732">Signal</keyword>
<dbReference type="Gramene" id="mRNA:HanXRQr2_Chr02g0064571">
    <property type="protein sequence ID" value="CDS:HanXRQr2_Chr02g0064571.1"/>
    <property type="gene ID" value="HanXRQr2_Chr02g0064571"/>
</dbReference>
<dbReference type="Proteomes" id="UP000215914">
    <property type="component" value="Unassembled WGS sequence"/>
</dbReference>
<evidence type="ECO:0000256" key="1">
    <source>
        <dbReference type="SAM" id="SignalP"/>
    </source>
</evidence>
<gene>
    <name evidence="2" type="ORF">HanXRQr2_Chr02g0064571</name>
</gene>
<accession>A0A9K3JND8</accession>